<sequence length="266" mass="29748">MPFLLQNLWHGFYNQRSANLEPSAYQLSCTKTPKLLGFHDQVQIARAENFTSSLTIQVGIFNNITDALLKNISQGWSEGGLGCSLPRNNYPQWLVFENEGSSVSFTVSQVVGCCLKGMILCIIYSSSQESLAFVYPVSVTVKNFTKTTIVFYKRDAETASDDEEWQNLMCNLEPGNEVEVIVAFARKYTVKKTAIYLIRRLSTARGGGGGHRTWRKWPRSSNKLWVRSSDMARVSQINFDPISSVLAGTAPPTSVDGLIWNVIRSK</sequence>
<comment type="caution">
    <text evidence="1">The sequence shown here is derived from an EMBL/GenBank/DDBJ whole genome shotgun (WGS) entry which is preliminary data.</text>
</comment>
<reference evidence="1" key="1">
    <citation type="submission" date="2020-09" db="EMBL/GenBank/DDBJ databases">
        <title>Genome-Enabled Discovery of Anthraquinone Biosynthesis in Senna tora.</title>
        <authorList>
            <person name="Kang S.-H."/>
            <person name="Pandey R.P."/>
            <person name="Lee C.-M."/>
            <person name="Sim J.-S."/>
            <person name="Jeong J.-T."/>
            <person name="Choi B.-S."/>
            <person name="Jung M."/>
            <person name="Ginzburg D."/>
            <person name="Zhao K."/>
            <person name="Won S.Y."/>
            <person name="Oh T.-J."/>
            <person name="Yu Y."/>
            <person name="Kim N.-H."/>
            <person name="Lee O.R."/>
            <person name="Lee T.-H."/>
            <person name="Bashyal P."/>
            <person name="Kim T.-S."/>
            <person name="Lee W.-H."/>
            <person name="Kawkins C."/>
            <person name="Kim C.-K."/>
            <person name="Kim J.S."/>
            <person name="Ahn B.O."/>
            <person name="Rhee S.Y."/>
            <person name="Sohng J.K."/>
        </authorList>
    </citation>
    <scope>NUCLEOTIDE SEQUENCE</scope>
    <source>
        <tissue evidence="1">Leaf</tissue>
    </source>
</reference>
<dbReference type="AlphaFoldDB" id="A0A834XIR9"/>
<dbReference type="EMBL" id="JAAIUW010000001">
    <property type="protein sequence ID" value="KAF7845059.1"/>
    <property type="molecule type" value="Genomic_DNA"/>
</dbReference>
<gene>
    <name evidence="1" type="ORF">G2W53_001964</name>
</gene>
<proteinExistence type="predicted"/>
<dbReference type="Proteomes" id="UP000634136">
    <property type="component" value="Unassembled WGS sequence"/>
</dbReference>
<accession>A0A834XIR9</accession>
<evidence type="ECO:0000313" key="2">
    <source>
        <dbReference type="Proteomes" id="UP000634136"/>
    </source>
</evidence>
<keyword evidence="2" id="KW-1185">Reference proteome</keyword>
<evidence type="ECO:0000313" key="1">
    <source>
        <dbReference type="EMBL" id="KAF7845059.1"/>
    </source>
</evidence>
<name>A0A834XIR9_9FABA</name>
<organism evidence="1 2">
    <name type="scientific">Senna tora</name>
    <dbReference type="NCBI Taxonomy" id="362788"/>
    <lineage>
        <taxon>Eukaryota</taxon>
        <taxon>Viridiplantae</taxon>
        <taxon>Streptophyta</taxon>
        <taxon>Embryophyta</taxon>
        <taxon>Tracheophyta</taxon>
        <taxon>Spermatophyta</taxon>
        <taxon>Magnoliopsida</taxon>
        <taxon>eudicotyledons</taxon>
        <taxon>Gunneridae</taxon>
        <taxon>Pentapetalae</taxon>
        <taxon>rosids</taxon>
        <taxon>fabids</taxon>
        <taxon>Fabales</taxon>
        <taxon>Fabaceae</taxon>
        <taxon>Caesalpinioideae</taxon>
        <taxon>Cassia clade</taxon>
        <taxon>Senna</taxon>
    </lineage>
</organism>
<dbReference type="OrthoDB" id="1432805at2759"/>
<protein>
    <submittedName>
        <fullName evidence="1">TMV resistance protein N-like</fullName>
    </submittedName>
</protein>